<reference evidence="1 2" key="1">
    <citation type="submission" date="2018-05" db="EMBL/GenBank/DDBJ databases">
        <title>Abyssibacter profundi OUC007T gen. nov., sp. nov, a marine bacterium isolated from seawater of the Mariana Trench.</title>
        <authorList>
            <person name="Zhou S."/>
        </authorList>
    </citation>
    <scope>NUCLEOTIDE SEQUENCE [LARGE SCALE GENOMIC DNA]</scope>
    <source>
        <strain evidence="1 2">OUC007</strain>
    </source>
</reference>
<comment type="caution">
    <text evidence="1">The sequence shown here is derived from an EMBL/GenBank/DDBJ whole genome shotgun (WGS) entry which is preliminary data.</text>
</comment>
<dbReference type="OrthoDB" id="5764702at2"/>
<sequence>MHQNFHHGGSADWSLDEAVVECFDRLVKPGDRTLETGAGRSTVELIRRGAVHTAITPAAPEVDAVTQALRDEQLDMSQLAFHQGYSQDVLPQLAHDGPLDLVLIDGGHGFPIPQIDWAYTAPRLRVGGYMMIDDIDVWTGRILVDFLRREPGWTLVEMIRGRTAIFQLTQPFEHLEWTEQPFVFQQSMGSQRRRKLANALSHLLRGEFGVLMRKFRHDRALVGARK</sequence>
<name>A0A363ULI1_9GAMM</name>
<keyword evidence="2" id="KW-1185">Reference proteome</keyword>
<evidence type="ECO:0008006" key="3">
    <source>
        <dbReference type="Google" id="ProtNLM"/>
    </source>
</evidence>
<dbReference type="AlphaFoldDB" id="A0A363ULI1"/>
<dbReference type="Gene3D" id="3.40.50.150">
    <property type="entry name" value="Vaccinia Virus protein VP39"/>
    <property type="match status" value="1"/>
</dbReference>
<gene>
    <name evidence="1" type="ORF">DEH80_08450</name>
</gene>
<protein>
    <recommendedName>
        <fullName evidence="3">Class I SAM-dependent methyltransferase</fullName>
    </recommendedName>
</protein>
<accession>A0A363ULI1</accession>
<dbReference type="EMBL" id="QEQK01000006">
    <property type="protein sequence ID" value="PWN56285.1"/>
    <property type="molecule type" value="Genomic_DNA"/>
</dbReference>
<evidence type="ECO:0000313" key="1">
    <source>
        <dbReference type="EMBL" id="PWN56285.1"/>
    </source>
</evidence>
<dbReference type="Pfam" id="PF13578">
    <property type="entry name" value="Methyltransf_24"/>
    <property type="match status" value="1"/>
</dbReference>
<evidence type="ECO:0000313" key="2">
    <source>
        <dbReference type="Proteomes" id="UP000251800"/>
    </source>
</evidence>
<proteinExistence type="predicted"/>
<dbReference type="InterPro" id="IPR029063">
    <property type="entry name" value="SAM-dependent_MTases_sf"/>
</dbReference>
<dbReference type="RefSeq" id="WP_109720056.1">
    <property type="nucleotide sequence ID" value="NZ_QEQK01000006.1"/>
</dbReference>
<dbReference type="SUPFAM" id="SSF53335">
    <property type="entry name" value="S-adenosyl-L-methionine-dependent methyltransferases"/>
    <property type="match status" value="1"/>
</dbReference>
<dbReference type="Proteomes" id="UP000251800">
    <property type="component" value="Unassembled WGS sequence"/>
</dbReference>
<organism evidence="1 2">
    <name type="scientific">Abyssibacter profundi</name>
    <dbReference type="NCBI Taxonomy" id="2182787"/>
    <lineage>
        <taxon>Bacteria</taxon>
        <taxon>Pseudomonadati</taxon>
        <taxon>Pseudomonadota</taxon>
        <taxon>Gammaproteobacteria</taxon>
        <taxon>Chromatiales</taxon>
        <taxon>Oceanococcaceae</taxon>
        <taxon>Abyssibacter</taxon>
    </lineage>
</organism>